<sequence>MKDDDFYSLMETELKGFSDDEVDVLYQAAESDSRYRFEIFLSVAAALITPIALALLSLRLAKELALGKPARLIIAAGIIATMYGFVRLVYPINDWRIKQSVLRQIARRKNAGGADNPLTPN</sequence>
<keyword evidence="1" id="KW-1133">Transmembrane helix</keyword>
<reference evidence="2 3" key="1">
    <citation type="submission" date="2019-07" db="EMBL/GenBank/DDBJ databases">
        <title>Lysobacter weifangensis sp. nov., isolated from bensulfuron-methyl contaminated farmland soil.</title>
        <authorList>
            <person name="Zhao H."/>
        </authorList>
    </citation>
    <scope>NUCLEOTIDE SEQUENCE [LARGE SCALE GENOMIC DNA]</scope>
    <source>
        <strain evidence="2 3">CC-Bw-6</strain>
    </source>
</reference>
<feature type="transmembrane region" description="Helical" evidence="1">
    <location>
        <begin position="70"/>
        <end position="90"/>
    </location>
</feature>
<organism evidence="2 3">
    <name type="scientific">Pseudoluteimonas lycopersici</name>
    <dbReference type="NCBI Taxonomy" id="1324796"/>
    <lineage>
        <taxon>Bacteria</taxon>
        <taxon>Pseudomonadati</taxon>
        <taxon>Pseudomonadota</taxon>
        <taxon>Gammaproteobacteria</taxon>
        <taxon>Lysobacterales</taxon>
        <taxon>Lysobacteraceae</taxon>
        <taxon>Pseudoluteimonas</taxon>
    </lineage>
</organism>
<evidence type="ECO:0000256" key="1">
    <source>
        <dbReference type="SAM" id="Phobius"/>
    </source>
</evidence>
<evidence type="ECO:0000313" key="2">
    <source>
        <dbReference type="EMBL" id="QDQ74117.1"/>
    </source>
</evidence>
<dbReference type="AlphaFoldDB" id="A0A516V6H3"/>
<feature type="transmembrane region" description="Helical" evidence="1">
    <location>
        <begin position="39"/>
        <end position="58"/>
    </location>
</feature>
<name>A0A516V6H3_9GAMM</name>
<dbReference type="EMBL" id="CP041742">
    <property type="protein sequence ID" value="QDQ74117.1"/>
    <property type="molecule type" value="Genomic_DNA"/>
</dbReference>
<proteinExistence type="predicted"/>
<dbReference type="RefSeq" id="WP_143879627.1">
    <property type="nucleotide sequence ID" value="NZ_BAABLZ010000001.1"/>
</dbReference>
<keyword evidence="1" id="KW-0472">Membrane</keyword>
<gene>
    <name evidence="2" type="ORF">FNZ56_09610</name>
</gene>
<dbReference type="Proteomes" id="UP000315891">
    <property type="component" value="Chromosome"/>
</dbReference>
<keyword evidence="3" id="KW-1185">Reference proteome</keyword>
<accession>A0A516V6H3</accession>
<protein>
    <submittedName>
        <fullName evidence="2">Uncharacterized protein</fullName>
    </submittedName>
</protein>
<evidence type="ECO:0000313" key="3">
    <source>
        <dbReference type="Proteomes" id="UP000315891"/>
    </source>
</evidence>
<keyword evidence="1" id="KW-0812">Transmembrane</keyword>